<dbReference type="PROSITE" id="PS50405">
    <property type="entry name" value="GST_CTER"/>
    <property type="match status" value="1"/>
</dbReference>
<dbReference type="Pfam" id="PF02798">
    <property type="entry name" value="GST_N"/>
    <property type="match status" value="1"/>
</dbReference>
<feature type="domain" description="GST C-terminal" evidence="4">
    <location>
        <begin position="98"/>
        <end position="223"/>
    </location>
</feature>
<organism evidence="5 6">
    <name type="scientific">Elasticomyces elasticus</name>
    <dbReference type="NCBI Taxonomy" id="574655"/>
    <lineage>
        <taxon>Eukaryota</taxon>
        <taxon>Fungi</taxon>
        <taxon>Dikarya</taxon>
        <taxon>Ascomycota</taxon>
        <taxon>Pezizomycotina</taxon>
        <taxon>Dothideomycetes</taxon>
        <taxon>Dothideomycetidae</taxon>
        <taxon>Mycosphaerellales</taxon>
        <taxon>Teratosphaeriaceae</taxon>
        <taxon>Elasticomyces</taxon>
    </lineage>
</organism>
<evidence type="ECO:0000259" key="4">
    <source>
        <dbReference type="PROSITE" id="PS50405"/>
    </source>
</evidence>
<reference evidence="5" key="1">
    <citation type="submission" date="2023-08" db="EMBL/GenBank/DDBJ databases">
        <title>Black Yeasts Isolated from many extreme environments.</title>
        <authorList>
            <person name="Coleine C."/>
            <person name="Stajich J.E."/>
            <person name="Selbmann L."/>
        </authorList>
    </citation>
    <scope>NUCLEOTIDE SEQUENCE</scope>
    <source>
        <strain evidence="5">CCFEE 5810</strain>
    </source>
</reference>
<dbReference type="InterPro" id="IPR036249">
    <property type="entry name" value="Thioredoxin-like_sf"/>
</dbReference>
<name>A0AAN7W1N2_9PEZI</name>
<dbReference type="SFLD" id="SFLDS00019">
    <property type="entry name" value="Glutathione_Transferase_(cytos"/>
    <property type="match status" value="1"/>
</dbReference>
<sequence>MSANLKPLVLHAHSTGPNPYKIAIALEALAVPYEVKLWQFGDGDNGLKGPRFLKISENGRVPALEDPNTGVVSWESGACLNYLLRVYDKENKLSPGNSEQDRVDLDKWTFFLVSSIGPMMGQVNWFRHYHATKNDDALARYEEQAYRTFGVLEGQLQSHDGSYILPGKNMSAADVHTYPWVYQHGYAQLSLDKYPGISKWLQAVGGLKEVEAAYEKVPKGEEQ</sequence>
<gene>
    <name evidence="5" type="ORF">LTR97_012656</name>
</gene>
<dbReference type="InterPro" id="IPR036282">
    <property type="entry name" value="Glutathione-S-Trfase_C_sf"/>
</dbReference>
<dbReference type="InterPro" id="IPR004045">
    <property type="entry name" value="Glutathione_S-Trfase_N"/>
</dbReference>
<dbReference type="PANTHER" id="PTHR44051:SF14">
    <property type="entry name" value="GLUTATHIONE S-TRANSFERASE II"/>
    <property type="match status" value="1"/>
</dbReference>
<evidence type="ECO:0000259" key="3">
    <source>
        <dbReference type="PROSITE" id="PS50404"/>
    </source>
</evidence>
<dbReference type="Gene3D" id="1.20.1050.130">
    <property type="match status" value="1"/>
</dbReference>
<dbReference type="InterPro" id="IPR040079">
    <property type="entry name" value="Glutathione_S-Trfase"/>
</dbReference>
<evidence type="ECO:0008006" key="7">
    <source>
        <dbReference type="Google" id="ProtNLM"/>
    </source>
</evidence>
<feature type="domain" description="GST N-terminal" evidence="3">
    <location>
        <begin position="6"/>
        <end position="91"/>
    </location>
</feature>
<dbReference type="PROSITE" id="PS50404">
    <property type="entry name" value="GST_NTER"/>
    <property type="match status" value="1"/>
</dbReference>
<evidence type="ECO:0000256" key="2">
    <source>
        <dbReference type="RuleBase" id="RU003494"/>
    </source>
</evidence>
<dbReference type="Proteomes" id="UP001310594">
    <property type="component" value="Unassembled WGS sequence"/>
</dbReference>
<dbReference type="InterPro" id="IPR004046">
    <property type="entry name" value="GST_C"/>
</dbReference>
<evidence type="ECO:0000313" key="6">
    <source>
        <dbReference type="Proteomes" id="UP001310594"/>
    </source>
</evidence>
<protein>
    <recommendedName>
        <fullName evidence="7">Glutathione S-transferase</fullName>
    </recommendedName>
</protein>
<dbReference type="AlphaFoldDB" id="A0AAN7W1N2"/>
<dbReference type="EMBL" id="JAVRQU010000028">
    <property type="protein sequence ID" value="KAK5689896.1"/>
    <property type="molecule type" value="Genomic_DNA"/>
</dbReference>
<dbReference type="Pfam" id="PF00043">
    <property type="entry name" value="GST_C"/>
    <property type="match status" value="1"/>
</dbReference>
<dbReference type="SUPFAM" id="SSF52833">
    <property type="entry name" value="Thioredoxin-like"/>
    <property type="match status" value="1"/>
</dbReference>
<accession>A0AAN7W1N2</accession>
<dbReference type="PANTHER" id="PTHR44051">
    <property type="entry name" value="GLUTATHIONE S-TRANSFERASE-RELATED"/>
    <property type="match status" value="1"/>
</dbReference>
<comment type="similarity">
    <text evidence="1 2">Belongs to the GST superfamily.</text>
</comment>
<evidence type="ECO:0000313" key="5">
    <source>
        <dbReference type="EMBL" id="KAK5689896.1"/>
    </source>
</evidence>
<dbReference type="SFLD" id="SFLDG00358">
    <property type="entry name" value="Main_(cytGST)"/>
    <property type="match status" value="1"/>
</dbReference>
<evidence type="ECO:0000256" key="1">
    <source>
        <dbReference type="ARBA" id="ARBA00007409"/>
    </source>
</evidence>
<dbReference type="InterPro" id="IPR010987">
    <property type="entry name" value="Glutathione-S-Trfase_C-like"/>
</dbReference>
<comment type="caution">
    <text evidence="5">The sequence shown here is derived from an EMBL/GenBank/DDBJ whole genome shotgun (WGS) entry which is preliminary data.</text>
</comment>
<proteinExistence type="inferred from homology"/>
<dbReference type="SUPFAM" id="SSF47616">
    <property type="entry name" value="GST C-terminal domain-like"/>
    <property type="match status" value="1"/>
</dbReference>